<name>A0A5C7GJZ5_9FLAO</name>
<dbReference type="InterPro" id="IPR008969">
    <property type="entry name" value="CarboxyPept-like_regulatory"/>
</dbReference>
<sequence>MKKIVLLFGILFVVFNLEAQTIERVRVQGKIYATSNDVESVTIFNTSSNEGTITDEKGEFTLEVALNDIINISALQFMAIFITVNEDVVRSKKFKIHLVEQIHKLDAVLLSSGLTGNIITDVANVKYLKPTILNMGSMNVDFEYYDEKAFDEKVVQGDLKSRISKGELYNGFDLKKISKLVFGDKNKKYKRPDFFSIEKPVELVDIYSSEYISEMFQIPLDLVDAFIAYVDTQDLDKELLKKGNEIKCLQFLYEKSEEFLKEQHDKKE</sequence>
<dbReference type="Proteomes" id="UP000321080">
    <property type="component" value="Unassembled WGS sequence"/>
</dbReference>
<reference evidence="1 2" key="1">
    <citation type="submission" date="2019-08" db="EMBL/GenBank/DDBJ databases">
        <title>Seonamhaeicola sediminis sp. nov., isolated from marine sediment.</title>
        <authorList>
            <person name="Cao W.R."/>
        </authorList>
    </citation>
    <scope>NUCLEOTIDE SEQUENCE [LARGE SCALE GENOMIC DNA]</scope>
    <source>
        <strain evidence="1 2">1505</strain>
    </source>
</reference>
<dbReference type="EMBL" id="VRKQ01000008">
    <property type="protein sequence ID" value="TXG38739.1"/>
    <property type="molecule type" value="Genomic_DNA"/>
</dbReference>
<dbReference type="OrthoDB" id="1436952at2"/>
<proteinExistence type="predicted"/>
<evidence type="ECO:0000313" key="1">
    <source>
        <dbReference type="EMBL" id="TXG38739.1"/>
    </source>
</evidence>
<dbReference type="SUPFAM" id="SSF49464">
    <property type="entry name" value="Carboxypeptidase regulatory domain-like"/>
    <property type="match status" value="1"/>
</dbReference>
<protein>
    <recommendedName>
        <fullName evidence="3">Carboxypeptidase-like regulatory domain-containing protein</fullName>
    </recommendedName>
</protein>
<gene>
    <name evidence="1" type="ORF">FUA22_02305</name>
</gene>
<accession>A0A5C7GJZ5</accession>
<dbReference type="RefSeq" id="WP_147766194.1">
    <property type="nucleotide sequence ID" value="NZ_VRKQ01000008.1"/>
</dbReference>
<organism evidence="1 2">
    <name type="scientific">Seonamhaeicola maritimus</name>
    <dbReference type="NCBI Taxonomy" id="2591822"/>
    <lineage>
        <taxon>Bacteria</taxon>
        <taxon>Pseudomonadati</taxon>
        <taxon>Bacteroidota</taxon>
        <taxon>Flavobacteriia</taxon>
        <taxon>Flavobacteriales</taxon>
        <taxon>Flavobacteriaceae</taxon>
    </lineage>
</organism>
<evidence type="ECO:0000313" key="2">
    <source>
        <dbReference type="Proteomes" id="UP000321080"/>
    </source>
</evidence>
<evidence type="ECO:0008006" key="3">
    <source>
        <dbReference type="Google" id="ProtNLM"/>
    </source>
</evidence>
<keyword evidence="2" id="KW-1185">Reference proteome</keyword>
<dbReference type="AlphaFoldDB" id="A0A5C7GJZ5"/>
<comment type="caution">
    <text evidence="1">The sequence shown here is derived from an EMBL/GenBank/DDBJ whole genome shotgun (WGS) entry which is preliminary data.</text>
</comment>